<organism evidence="1 2">
    <name type="scientific">Rozella allomycis (strain CSF55)</name>
    <dbReference type="NCBI Taxonomy" id="988480"/>
    <lineage>
        <taxon>Eukaryota</taxon>
        <taxon>Fungi</taxon>
        <taxon>Fungi incertae sedis</taxon>
        <taxon>Cryptomycota</taxon>
        <taxon>Cryptomycota incertae sedis</taxon>
        <taxon>Rozella</taxon>
    </lineage>
</organism>
<evidence type="ECO:0000313" key="1">
    <source>
        <dbReference type="EMBL" id="RKP17231.1"/>
    </source>
</evidence>
<dbReference type="SUPFAM" id="SSF140860">
    <property type="entry name" value="Pseudo ankyrin repeat-like"/>
    <property type="match status" value="1"/>
</dbReference>
<sequence length="207" mass="23944">MGSPSTRLQDLPIELVMKIQSFLPEHDCISFLLCFHSVELFNEACKIKSDYNKICSAGATRYLRIFLPKLKKTSDSFLTSASRFGRTNVLDWFVKRGFELKCPEDAINWACNNGHVDVLEWWKKSGLELKWSEDAMDLASENDHVDVLDWWKKSGLELKWNKDVMIYASGYGHLNVLEWWKNSGLEVQWSEDAMDLASEYGHVKVLE</sequence>
<name>A0A4P9YF65_ROZAC</name>
<dbReference type="Proteomes" id="UP000281549">
    <property type="component" value="Unassembled WGS sequence"/>
</dbReference>
<protein>
    <submittedName>
        <fullName evidence="1">Uncharacterized protein</fullName>
    </submittedName>
</protein>
<dbReference type="Gene3D" id="1.25.40.20">
    <property type="entry name" value="Ankyrin repeat-containing domain"/>
    <property type="match status" value="1"/>
</dbReference>
<reference evidence="2" key="1">
    <citation type="journal article" date="2018" name="Nat. Microbiol.">
        <title>Leveraging single-cell genomics to expand the fungal tree of life.</title>
        <authorList>
            <person name="Ahrendt S.R."/>
            <person name="Quandt C.A."/>
            <person name="Ciobanu D."/>
            <person name="Clum A."/>
            <person name="Salamov A."/>
            <person name="Andreopoulos B."/>
            <person name="Cheng J.F."/>
            <person name="Woyke T."/>
            <person name="Pelin A."/>
            <person name="Henrissat B."/>
            <person name="Reynolds N.K."/>
            <person name="Benny G.L."/>
            <person name="Smith M.E."/>
            <person name="James T.Y."/>
            <person name="Grigoriev I.V."/>
        </authorList>
    </citation>
    <scope>NUCLEOTIDE SEQUENCE [LARGE SCALE GENOMIC DNA]</scope>
    <source>
        <strain evidence="2">CSF55</strain>
    </source>
</reference>
<evidence type="ECO:0000313" key="2">
    <source>
        <dbReference type="Proteomes" id="UP000281549"/>
    </source>
</evidence>
<dbReference type="PANTHER" id="PTHR46586">
    <property type="entry name" value="ANKYRIN REPEAT-CONTAINING PROTEIN"/>
    <property type="match status" value="1"/>
</dbReference>
<proteinExistence type="predicted"/>
<accession>A0A4P9YF65</accession>
<dbReference type="InterPro" id="IPR052050">
    <property type="entry name" value="SecEffector_AnkRepeat"/>
</dbReference>
<dbReference type="InterPro" id="IPR036770">
    <property type="entry name" value="Ankyrin_rpt-contain_sf"/>
</dbReference>
<dbReference type="EMBL" id="ML005952">
    <property type="protein sequence ID" value="RKP17231.1"/>
    <property type="molecule type" value="Genomic_DNA"/>
</dbReference>
<dbReference type="AlphaFoldDB" id="A0A4P9YF65"/>
<feature type="non-terminal residue" evidence="1">
    <location>
        <position position="207"/>
    </location>
</feature>
<gene>
    <name evidence="1" type="ORF">ROZALSC1DRAFT_24409</name>
</gene>
<dbReference type="PANTHER" id="PTHR46586:SF3">
    <property type="entry name" value="ANKYRIN REPEAT-CONTAINING PROTEIN"/>
    <property type="match status" value="1"/>
</dbReference>